<reference evidence="2 3" key="2">
    <citation type="journal article" date="2019" name="G3 (Bethesda)">
        <title>Hybrid Assembly of the Genome of the Entomopathogenic Nematode Steinernema carpocapsae Identifies the X-Chromosome.</title>
        <authorList>
            <person name="Serra L."/>
            <person name="Macchietto M."/>
            <person name="Macias-Munoz A."/>
            <person name="McGill C.J."/>
            <person name="Rodriguez I.M."/>
            <person name="Rodriguez B."/>
            <person name="Murad R."/>
            <person name="Mortazavi A."/>
        </authorList>
    </citation>
    <scope>NUCLEOTIDE SEQUENCE [LARGE SCALE GENOMIC DNA]</scope>
    <source>
        <strain evidence="2 3">ALL</strain>
    </source>
</reference>
<dbReference type="Proteomes" id="UP000298663">
    <property type="component" value="Unassembled WGS sequence"/>
</dbReference>
<organism evidence="2 3">
    <name type="scientific">Steinernema carpocapsae</name>
    <name type="common">Entomopathogenic nematode</name>
    <dbReference type="NCBI Taxonomy" id="34508"/>
    <lineage>
        <taxon>Eukaryota</taxon>
        <taxon>Metazoa</taxon>
        <taxon>Ecdysozoa</taxon>
        <taxon>Nematoda</taxon>
        <taxon>Chromadorea</taxon>
        <taxon>Rhabditida</taxon>
        <taxon>Tylenchina</taxon>
        <taxon>Panagrolaimomorpha</taxon>
        <taxon>Strongyloidoidea</taxon>
        <taxon>Steinernematidae</taxon>
        <taxon>Steinernema</taxon>
    </lineage>
</organism>
<dbReference type="EMBL" id="AZBU02000002">
    <property type="protein sequence ID" value="TKR96514.1"/>
    <property type="molecule type" value="Genomic_DNA"/>
</dbReference>
<proteinExistence type="predicted"/>
<comment type="caution">
    <text evidence="2">The sequence shown here is derived from an EMBL/GenBank/DDBJ whole genome shotgun (WGS) entry which is preliminary data.</text>
</comment>
<sequence>MEPYSPQDRDEQMQGDSRVHLSKSVKKVHLWLVASPRAGSSARRSSGRSPGIVESQVDIEQPMDVVLKGQKAMRKKTSDRKMETSKAIEKQEEEEAVVGKTQDEEEVVDRKDSGTVVTTTAL</sequence>
<feature type="compositionally biased region" description="Basic and acidic residues" evidence="1">
    <location>
        <begin position="79"/>
        <end position="90"/>
    </location>
</feature>
<evidence type="ECO:0000256" key="1">
    <source>
        <dbReference type="SAM" id="MobiDB-lite"/>
    </source>
</evidence>
<accession>A0A4U5PJY6</accession>
<feature type="region of interest" description="Disordered" evidence="1">
    <location>
        <begin position="70"/>
        <end position="122"/>
    </location>
</feature>
<feature type="region of interest" description="Disordered" evidence="1">
    <location>
        <begin position="1"/>
        <end position="21"/>
    </location>
</feature>
<evidence type="ECO:0000313" key="3">
    <source>
        <dbReference type="Proteomes" id="UP000298663"/>
    </source>
</evidence>
<dbReference type="AlphaFoldDB" id="A0A4U5PJY6"/>
<evidence type="ECO:0000313" key="2">
    <source>
        <dbReference type="EMBL" id="TKR96514.1"/>
    </source>
</evidence>
<protein>
    <submittedName>
        <fullName evidence="2">Uncharacterized protein</fullName>
    </submittedName>
</protein>
<reference evidence="2 3" key="1">
    <citation type="journal article" date="2015" name="Genome Biol.">
        <title>Comparative genomics of Steinernema reveals deeply conserved gene regulatory networks.</title>
        <authorList>
            <person name="Dillman A.R."/>
            <person name="Macchietto M."/>
            <person name="Porter C.F."/>
            <person name="Rogers A."/>
            <person name="Williams B."/>
            <person name="Antoshechkin I."/>
            <person name="Lee M.M."/>
            <person name="Goodwin Z."/>
            <person name="Lu X."/>
            <person name="Lewis E.E."/>
            <person name="Goodrich-Blair H."/>
            <person name="Stock S.P."/>
            <person name="Adams B.J."/>
            <person name="Sternberg P.W."/>
            <person name="Mortazavi A."/>
        </authorList>
    </citation>
    <scope>NUCLEOTIDE SEQUENCE [LARGE SCALE GENOMIC DNA]</scope>
    <source>
        <strain evidence="2 3">ALL</strain>
    </source>
</reference>
<gene>
    <name evidence="2" type="ORF">L596_010519</name>
</gene>
<keyword evidence="3" id="KW-1185">Reference proteome</keyword>
<name>A0A4U5PJY6_STECR</name>